<proteinExistence type="predicted"/>
<keyword evidence="3" id="KW-1185">Reference proteome</keyword>
<accession>A0A6A3CTB8</accession>
<dbReference type="EMBL" id="VEPZ02000167">
    <property type="protein sequence ID" value="KAE8732296.1"/>
    <property type="molecule type" value="Genomic_DNA"/>
</dbReference>
<dbReference type="Pfam" id="PF14244">
    <property type="entry name" value="Retrotran_gag_3"/>
    <property type="match status" value="1"/>
</dbReference>
<dbReference type="InterPro" id="IPR029472">
    <property type="entry name" value="Copia-like_N"/>
</dbReference>
<name>A0A6A3CTB8_HIBSY</name>
<evidence type="ECO:0000313" key="3">
    <source>
        <dbReference type="Proteomes" id="UP000436088"/>
    </source>
</evidence>
<evidence type="ECO:0000259" key="1">
    <source>
        <dbReference type="Pfam" id="PF14244"/>
    </source>
</evidence>
<dbReference type="AlphaFoldDB" id="A0A6A3CTB8"/>
<comment type="caution">
    <text evidence="2">The sequence shown here is derived from an EMBL/GenBank/DDBJ whole genome shotgun (WGS) entry which is preliminary data.</text>
</comment>
<evidence type="ECO:0000313" key="2">
    <source>
        <dbReference type="EMBL" id="KAE8732296.1"/>
    </source>
</evidence>
<organism evidence="2 3">
    <name type="scientific">Hibiscus syriacus</name>
    <name type="common">Rose of Sharon</name>
    <dbReference type="NCBI Taxonomy" id="106335"/>
    <lineage>
        <taxon>Eukaryota</taxon>
        <taxon>Viridiplantae</taxon>
        <taxon>Streptophyta</taxon>
        <taxon>Embryophyta</taxon>
        <taxon>Tracheophyta</taxon>
        <taxon>Spermatophyta</taxon>
        <taxon>Magnoliopsida</taxon>
        <taxon>eudicotyledons</taxon>
        <taxon>Gunneridae</taxon>
        <taxon>Pentapetalae</taxon>
        <taxon>rosids</taxon>
        <taxon>malvids</taxon>
        <taxon>Malvales</taxon>
        <taxon>Malvaceae</taxon>
        <taxon>Malvoideae</taxon>
        <taxon>Hibiscus</taxon>
    </lineage>
</organism>
<dbReference type="PANTHER" id="PTHR37610:SF97">
    <property type="entry name" value="RETROTRANSPOSON GAG DOMAIN-CONTAINING PROTEIN"/>
    <property type="match status" value="1"/>
</dbReference>
<feature type="domain" description="Retrotransposon Copia-like N-terminal" evidence="1">
    <location>
        <begin position="19"/>
        <end position="63"/>
    </location>
</feature>
<sequence length="135" mass="15319">MTTSLSDSFDNGGNPYYLHQSDNPGVVLVTQLLSNDNFHSWKRLMVLALSAKNKLRFVDGSIAAHDPSMVDQFNGWTRANNFVNSWILNSVSKDIVASLLYHISAAEMWKDLIDHFQQLNGPHLFQLKKRLCELV</sequence>
<gene>
    <name evidence="2" type="ORF">F3Y22_tig00002237pilonHSYRG01503</name>
</gene>
<dbReference type="PANTHER" id="PTHR37610">
    <property type="entry name" value="CCHC-TYPE DOMAIN-CONTAINING PROTEIN"/>
    <property type="match status" value="1"/>
</dbReference>
<reference evidence="2" key="1">
    <citation type="submission" date="2019-09" db="EMBL/GenBank/DDBJ databases">
        <title>Draft genome information of white flower Hibiscus syriacus.</title>
        <authorList>
            <person name="Kim Y.-M."/>
        </authorList>
    </citation>
    <scope>NUCLEOTIDE SEQUENCE [LARGE SCALE GENOMIC DNA]</scope>
    <source>
        <strain evidence="2">YM2019G1</strain>
    </source>
</reference>
<dbReference type="Proteomes" id="UP000436088">
    <property type="component" value="Unassembled WGS sequence"/>
</dbReference>
<protein>
    <recommendedName>
        <fullName evidence="1">Retrotransposon Copia-like N-terminal domain-containing protein</fullName>
    </recommendedName>
</protein>
<dbReference type="OrthoDB" id="5544992at2759"/>